<accession>A0A5N6U2W3</accession>
<proteinExistence type="predicted"/>
<reference evidence="1 2" key="1">
    <citation type="submission" date="2019-04" db="EMBL/GenBank/DDBJ databases">
        <title>Friends and foes A comparative genomics study of 23 Aspergillus species from section Flavi.</title>
        <authorList>
            <consortium name="DOE Joint Genome Institute"/>
            <person name="Kjaerbolling I."/>
            <person name="Vesth T."/>
            <person name="Frisvad J.C."/>
            <person name="Nybo J.L."/>
            <person name="Theobald S."/>
            <person name="Kildgaard S."/>
            <person name="Isbrandt T."/>
            <person name="Kuo A."/>
            <person name="Sato A."/>
            <person name="Lyhne E.K."/>
            <person name="Kogle M.E."/>
            <person name="Wiebenga A."/>
            <person name="Kun R.S."/>
            <person name="Lubbers R.J."/>
            <person name="Makela M.R."/>
            <person name="Barry K."/>
            <person name="Chovatia M."/>
            <person name="Clum A."/>
            <person name="Daum C."/>
            <person name="Haridas S."/>
            <person name="He G."/>
            <person name="LaButti K."/>
            <person name="Lipzen A."/>
            <person name="Mondo S."/>
            <person name="Riley R."/>
            <person name="Salamov A."/>
            <person name="Simmons B.A."/>
            <person name="Magnuson J.K."/>
            <person name="Henrissat B."/>
            <person name="Mortensen U.H."/>
            <person name="Larsen T.O."/>
            <person name="Devries R.P."/>
            <person name="Grigoriev I.V."/>
            <person name="Machida M."/>
            <person name="Baker S.E."/>
            <person name="Andersen M.R."/>
        </authorList>
    </citation>
    <scope>NUCLEOTIDE SEQUENCE [LARGE SCALE GENOMIC DNA]</scope>
    <source>
        <strain evidence="1 2">IBT 18842</strain>
    </source>
</reference>
<evidence type="ECO:0000313" key="2">
    <source>
        <dbReference type="Proteomes" id="UP000325780"/>
    </source>
</evidence>
<dbReference type="OrthoDB" id="4177740at2759"/>
<dbReference type="Proteomes" id="UP000325780">
    <property type="component" value="Unassembled WGS sequence"/>
</dbReference>
<evidence type="ECO:0000313" key="1">
    <source>
        <dbReference type="EMBL" id="KAE8152983.1"/>
    </source>
</evidence>
<keyword evidence="2" id="KW-1185">Reference proteome</keyword>
<dbReference type="AlphaFoldDB" id="A0A5N6U2W3"/>
<dbReference type="EMBL" id="ML742045">
    <property type="protein sequence ID" value="KAE8152983.1"/>
    <property type="molecule type" value="Genomic_DNA"/>
</dbReference>
<gene>
    <name evidence="1" type="ORF">BDV25DRAFT_137386</name>
</gene>
<name>A0A5N6U2W3_ASPAV</name>
<protein>
    <submittedName>
        <fullName evidence="1">Uncharacterized protein</fullName>
    </submittedName>
</protein>
<organism evidence="1 2">
    <name type="scientific">Aspergillus avenaceus</name>
    <dbReference type="NCBI Taxonomy" id="36643"/>
    <lineage>
        <taxon>Eukaryota</taxon>
        <taxon>Fungi</taxon>
        <taxon>Dikarya</taxon>
        <taxon>Ascomycota</taxon>
        <taxon>Pezizomycotina</taxon>
        <taxon>Eurotiomycetes</taxon>
        <taxon>Eurotiomycetidae</taxon>
        <taxon>Eurotiales</taxon>
        <taxon>Aspergillaceae</taxon>
        <taxon>Aspergillus</taxon>
        <taxon>Aspergillus subgen. Circumdati</taxon>
    </lineage>
</organism>
<sequence length="147" mass="16125">MGPQHLRVLEAYFDGTNLIIRQTKLLEMKNYDADTVDILARWWFGYAIGETKAMPEGSPICNAGVGLGPWEWFASQGLIGHLKHDDTMTLVVLITPGDDYGLIPIICIIDAERLLFDSMITVLAKGSTASSNKDINLQPESTTGLSV</sequence>